<dbReference type="PROSITE" id="PS51194">
    <property type="entry name" value="HELICASE_CTER"/>
    <property type="match status" value="1"/>
</dbReference>
<keyword evidence="1" id="KW-0547">Nucleotide-binding</keyword>
<name>A0A7S0X4D7_9CHLO</name>
<protein>
    <recommendedName>
        <fullName evidence="5">Helicase C-terminal domain-containing protein</fullName>
    </recommendedName>
</protein>
<dbReference type="SMART" id="SM00490">
    <property type="entry name" value="HELICc"/>
    <property type="match status" value="1"/>
</dbReference>
<dbReference type="Gene3D" id="3.40.50.300">
    <property type="entry name" value="P-loop containing nucleotide triphosphate hydrolases"/>
    <property type="match status" value="1"/>
</dbReference>
<dbReference type="CDD" id="cd18793">
    <property type="entry name" value="SF2_C_SNF"/>
    <property type="match status" value="1"/>
</dbReference>
<dbReference type="EMBL" id="HBFC01002898">
    <property type="protein sequence ID" value="CAD8698838.1"/>
    <property type="molecule type" value="Transcribed_RNA"/>
</dbReference>
<proteinExistence type="predicted"/>
<dbReference type="GO" id="GO:0005634">
    <property type="term" value="C:nucleus"/>
    <property type="evidence" value="ECO:0007669"/>
    <property type="project" value="TreeGrafter"/>
</dbReference>
<dbReference type="SUPFAM" id="SSF52540">
    <property type="entry name" value="P-loop containing nucleoside triphosphate hydrolases"/>
    <property type="match status" value="1"/>
</dbReference>
<organism evidence="6">
    <name type="scientific">Mantoniella antarctica</name>
    <dbReference type="NCBI Taxonomy" id="81844"/>
    <lineage>
        <taxon>Eukaryota</taxon>
        <taxon>Viridiplantae</taxon>
        <taxon>Chlorophyta</taxon>
        <taxon>Mamiellophyceae</taxon>
        <taxon>Mamiellales</taxon>
        <taxon>Mamiellaceae</taxon>
        <taxon>Mantoniella</taxon>
    </lineage>
</organism>
<dbReference type="PANTHER" id="PTHR45626">
    <property type="entry name" value="TRANSCRIPTION TERMINATION FACTOR 2-RELATED"/>
    <property type="match status" value="1"/>
</dbReference>
<dbReference type="GO" id="GO:0005524">
    <property type="term" value="F:ATP binding"/>
    <property type="evidence" value="ECO:0007669"/>
    <property type="project" value="UniProtKB-KW"/>
</dbReference>
<keyword evidence="2" id="KW-0378">Hydrolase</keyword>
<evidence type="ECO:0000256" key="4">
    <source>
        <dbReference type="SAM" id="MobiDB-lite"/>
    </source>
</evidence>
<dbReference type="InterPro" id="IPR050628">
    <property type="entry name" value="SNF2_RAD54_helicase_TF"/>
</dbReference>
<evidence type="ECO:0000256" key="3">
    <source>
        <dbReference type="ARBA" id="ARBA00022840"/>
    </source>
</evidence>
<dbReference type="PANTHER" id="PTHR45626:SF38">
    <property type="entry name" value="DEAD-BOX PROTEIN"/>
    <property type="match status" value="1"/>
</dbReference>
<accession>A0A7S0X4D7</accession>
<reference evidence="6" key="1">
    <citation type="submission" date="2021-01" db="EMBL/GenBank/DDBJ databases">
        <authorList>
            <person name="Corre E."/>
            <person name="Pelletier E."/>
            <person name="Niang G."/>
            <person name="Scheremetjew M."/>
            <person name="Finn R."/>
            <person name="Kale V."/>
            <person name="Holt S."/>
            <person name="Cochrane G."/>
            <person name="Meng A."/>
            <person name="Brown T."/>
            <person name="Cohen L."/>
        </authorList>
    </citation>
    <scope>NUCLEOTIDE SEQUENCE</scope>
    <source>
        <strain evidence="6">SL-175</strain>
    </source>
</reference>
<sequence>MLGFEMRWFENQAPGKTGILHSHRGLEMFLLHCACRHVADGSAPGDSSVGQKNLVLDALVQRTIEVQLNDRERAEYARIQRQVIALRKAEHARDHVSIIEVLRRPLSGCPEEAANQVDEHYAKFPFDTKLRVLVENLVDLRASDASGKCLVFSQFEKSLKALAALLAAQHFQTRIIGASVSVEKRQQALDLFQTDPPTTILLLTSRSGAVGLTLTAATHVFILEPNMNPAVEAQAIGRAYRMGQTSAVSVYRMVVKGTVEERIQKLLERRSQAQAPTAGLGPEQDTRDKDNVAGVTEAAMGASHIRSAGTRAFTPEEVAFLVGQRATLA</sequence>
<evidence type="ECO:0000256" key="1">
    <source>
        <dbReference type="ARBA" id="ARBA00022741"/>
    </source>
</evidence>
<evidence type="ECO:0000259" key="5">
    <source>
        <dbReference type="PROSITE" id="PS51194"/>
    </source>
</evidence>
<feature type="domain" description="Helicase C-terminal" evidence="5">
    <location>
        <begin position="132"/>
        <end position="292"/>
    </location>
</feature>
<dbReference type="GO" id="GO:0016787">
    <property type="term" value="F:hydrolase activity"/>
    <property type="evidence" value="ECO:0007669"/>
    <property type="project" value="UniProtKB-KW"/>
</dbReference>
<dbReference type="GO" id="GO:0008094">
    <property type="term" value="F:ATP-dependent activity, acting on DNA"/>
    <property type="evidence" value="ECO:0007669"/>
    <property type="project" value="TreeGrafter"/>
</dbReference>
<keyword evidence="3" id="KW-0067">ATP-binding</keyword>
<dbReference type="InterPro" id="IPR027417">
    <property type="entry name" value="P-loop_NTPase"/>
</dbReference>
<dbReference type="InterPro" id="IPR049730">
    <property type="entry name" value="SNF2/RAD54-like_C"/>
</dbReference>
<feature type="region of interest" description="Disordered" evidence="4">
    <location>
        <begin position="268"/>
        <end position="288"/>
    </location>
</feature>
<evidence type="ECO:0000256" key="2">
    <source>
        <dbReference type="ARBA" id="ARBA00022801"/>
    </source>
</evidence>
<dbReference type="Pfam" id="PF00271">
    <property type="entry name" value="Helicase_C"/>
    <property type="match status" value="1"/>
</dbReference>
<gene>
    <name evidence="6" type="ORF">MANT1106_LOCUS1519</name>
</gene>
<dbReference type="GO" id="GO:0006281">
    <property type="term" value="P:DNA repair"/>
    <property type="evidence" value="ECO:0007669"/>
    <property type="project" value="TreeGrafter"/>
</dbReference>
<evidence type="ECO:0000313" key="6">
    <source>
        <dbReference type="EMBL" id="CAD8698838.1"/>
    </source>
</evidence>
<dbReference type="AlphaFoldDB" id="A0A7S0X4D7"/>
<dbReference type="InterPro" id="IPR001650">
    <property type="entry name" value="Helicase_C-like"/>
</dbReference>